<dbReference type="PROSITE" id="PS50093">
    <property type="entry name" value="PKD"/>
    <property type="match status" value="1"/>
</dbReference>
<keyword evidence="3" id="KW-0645">Protease</keyword>
<dbReference type="InterPro" id="IPR043504">
    <property type="entry name" value="Peptidase_S1_PA_chymotrypsin"/>
</dbReference>
<dbReference type="EMBL" id="FOKG01000002">
    <property type="protein sequence ID" value="SFA88577.1"/>
    <property type="molecule type" value="Genomic_DNA"/>
</dbReference>
<dbReference type="PANTHER" id="PTHR24276">
    <property type="entry name" value="POLYSERASE-RELATED"/>
    <property type="match status" value="1"/>
</dbReference>
<dbReference type="InterPro" id="IPR050430">
    <property type="entry name" value="Peptidase_S1"/>
</dbReference>
<dbReference type="PROSITE" id="PS50240">
    <property type="entry name" value="TRYPSIN_DOM"/>
    <property type="match status" value="1"/>
</dbReference>
<feature type="chain" id="PRO_5017485984" evidence="5">
    <location>
        <begin position="29"/>
        <end position="495"/>
    </location>
</feature>
<protein>
    <submittedName>
        <fullName evidence="8">Trypsin</fullName>
    </submittedName>
</protein>
<evidence type="ECO:0000313" key="9">
    <source>
        <dbReference type="Proteomes" id="UP000243799"/>
    </source>
</evidence>
<evidence type="ECO:0000313" key="8">
    <source>
        <dbReference type="EMBL" id="SFA88577.1"/>
    </source>
</evidence>
<feature type="domain" description="PKD" evidence="6">
    <location>
        <begin position="446"/>
        <end position="495"/>
    </location>
</feature>
<gene>
    <name evidence="8" type="ORF">SAMN05216266_1023</name>
</gene>
<dbReference type="PANTHER" id="PTHR24276:SF98">
    <property type="entry name" value="FI18310P1-RELATED"/>
    <property type="match status" value="1"/>
</dbReference>
<evidence type="ECO:0000256" key="3">
    <source>
        <dbReference type="RuleBase" id="RU363034"/>
    </source>
</evidence>
<reference evidence="9" key="1">
    <citation type="submission" date="2016-10" db="EMBL/GenBank/DDBJ databases">
        <authorList>
            <person name="Varghese N."/>
            <person name="Submissions S."/>
        </authorList>
    </citation>
    <scope>NUCLEOTIDE SEQUENCE [LARGE SCALE GENOMIC DNA]</scope>
    <source>
        <strain evidence="9">CGMCC 4.3568</strain>
    </source>
</reference>
<evidence type="ECO:0000259" key="6">
    <source>
        <dbReference type="PROSITE" id="PS50093"/>
    </source>
</evidence>
<dbReference type="GO" id="GO:0006508">
    <property type="term" value="P:proteolysis"/>
    <property type="evidence" value="ECO:0007669"/>
    <property type="project" value="UniProtKB-KW"/>
</dbReference>
<dbReference type="InterPro" id="IPR001254">
    <property type="entry name" value="Trypsin_dom"/>
</dbReference>
<keyword evidence="3" id="KW-0720">Serine protease</keyword>
<dbReference type="RefSeq" id="WP_245788149.1">
    <property type="nucleotide sequence ID" value="NZ_FOKG01000002.1"/>
</dbReference>
<dbReference type="GO" id="GO:0005975">
    <property type="term" value="P:carbohydrate metabolic process"/>
    <property type="evidence" value="ECO:0007669"/>
    <property type="project" value="UniProtKB-ARBA"/>
</dbReference>
<evidence type="ECO:0000256" key="4">
    <source>
        <dbReference type="SAM" id="MobiDB-lite"/>
    </source>
</evidence>
<dbReference type="InterPro" id="IPR000601">
    <property type="entry name" value="PKD_dom"/>
</dbReference>
<evidence type="ECO:0000256" key="1">
    <source>
        <dbReference type="ARBA" id="ARBA00007664"/>
    </source>
</evidence>
<dbReference type="SMART" id="SM00020">
    <property type="entry name" value="Tryp_SPc"/>
    <property type="match status" value="1"/>
</dbReference>
<evidence type="ECO:0000256" key="2">
    <source>
        <dbReference type="ARBA" id="ARBA00023157"/>
    </source>
</evidence>
<dbReference type="InterPro" id="IPR033116">
    <property type="entry name" value="TRYPSIN_SER"/>
</dbReference>
<keyword evidence="2" id="KW-1015">Disulfide bond</keyword>
<proteinExistence type="inferred from homology"/>
<evidence type="ECO:0000259" key="7">
    <source>
        <dbReference type="PROSITE" id="PS50240"/>
    </source>
</evidence>
<feature type="domain" description="Peptidase S1" evidence="7">
    <location>
        <begin position="54"/>
        <end position="285"/>
    </location>
</feature>
<dbReference type="InterPro" id="IPR018114">
    <property type="entry name" value="TRYPSIN_HIS"/>
</dbReference>
<dbReference type="PROSITE" id="PS00135">
    <property type="entry name" value="TRYPSIN_SER"/>
    <property type="match status" value="1"/>
</dbReference>
<keyword evidence="3" id="KW-0378">Hydrolase</keyword>
<dbReference type="GO" id="GO:0004252">
    <property type="term" value="F:serine-type endopeptidase activity"/>
    <property type="evidence" value="ECO:0007669"/>
    <property type="project" value="InterPro"/>
</dbReference>
<feature type="signal peptide" evidence="5">
    <location>
        <begin position="1"/>
        <end position="28"/>
    </location>
</feature>
<dbReference type="AlphaFoldDB" id="A0A1I0WJL5"/>
<dbReference type="SUPFAM" id="SSF50494">
    <property type="entry name" value="Trypsin-like serine proteases"/>
    <property type="match status" value="1"/>
</dbReference>
<name>A0A1I0WJL5_9PSEU</name>
<feature type="compositionally biased region" description="Low complexity" evidence="4">
    <location>
        <begin position="360"/>
        <end position="380"/>
    </location>
</feature>
<dbReference type="InterPro" id="IPR009003">
    <property type="entry name" value="Peptidase_S1_PA"/>
</dbReference>
<organism evidence="8 9">
    <name type="scientific">Amycolatopsis marina</name>
    <dbReference type="NCBI Taxonomy" id="490629"/>
    <lineage>
        <taxon>Bacteria</taxon>
        <taxon>Bacillati</taxon>
        <taxon>Actinomycetota</taxon>
        <taxon>Actinomycetes</taxon>
        <taxon>Pseudonocardiales</taxon>
        <taxon>Pseudonocardiaceae</taxon>
        <taxon>Amycolatopsis</taxon>
    </lineage>
</organism>
<dbReference type="InterPro" id="IPR013783">
    <property type="entry name" value="Ig-like_fold"/>
</dbReference>
<feature type="region of interest" description="Disordered" evidence="4">
    <location>
        <begin position="360"/>
        <end position="384"/>
    </location>
</feature>
<accession>A0A1I0WJL5</accession>
<dbReference type="STRING" id="490629.SAMN05216266_1023"/>
<sequence length="495" mass="50963">MNTARRLGLLAIATTMIAMPLTTGTAAAEPEAPPLEAVAPTDEAQLPDDFSAQYYNGEDSSVAEFPFIIAGLRTPGARPQGQSCTGSVIAPRKILTAAHCKDADGEKSYLYGLDDLNEGGGTRLEVESYVQHPKYVNFDQGYDVAVVTTKQDIPVPNGQYAEFATSDPKYADLNEPGKTGVGVGYGKKTHNDSPADVTVDKARLPIVDGSRECTGVGAGFKQATMVCSGYSDGRTTILPGDSGGPLIVDGVVVGVGSWSRSDFRWYSIYGRLNNDMGDWVKQQVGEQPPGEGEFSLSVVPGSVEVVPGGYVSATVSTTAGEAGAEDIALTASGLPSGAEAVLQPATVTAGKTAKLTLKTSSSTPAGTSTVTVTGTAESGTNTTPLRLTVGDGGEQPGDLTLTLSPASGTVAQGFFAQTRVTATGGDGPYTLTATGAPATIQFSPTTISDGHTSTAYIWTNFHTTPGTYPITITATDSKGTTTTATYTLTVTTFGT</sequence>
<dbReference type="Pfam" id="PF05345">
    <property type="entry name" value="He_PIG"/>
    <property type="match status" value="1"/>
</dbReference>
<dbReference type="Pfam" id="PF00089">
    <property type="entry name" value="Trypsin"/>
    <property type="match status" value="1"/>
</dbReference>
<evidence type="ECO:0000256" key="5">
    <source>
        <dbReference type="SAM" id="SignalP"/>
    </source>
</evidence>
<dbReference type="Gene3D" id="2.60.40.10">
    <property type="entry name" value="Immunoglobulins"/>
    <property type="match status" value="1"/>
</dbReference>
<dbReference type="InterPro" id="IPR001314">
    <property type="entry name" value="Peptidase_S1A"/>
</dbReference>
<keyword evidence="5" id="KW-0732">Signal</keyword>
<dbReference type="Gene3D" id="2.40.10.10">
    <property type="entry name" value="Trypsin-like serine proteases"/>
    <property type="match status" value="2"/>
</dbReference>
<dbReference type="Proteomes" id="UP000243799">
    <property type="component" value="Unassembled WGS sequence"/>
</dbReference>
<comment type="similarity">
    <text evidence="1">Belongs to the peptidase S1 family.</text>
</comment>
<dbReference type="PRINTS" id="PR00722">
    <property type="entry name" value="CHYMOTRYPSIN"/>
</dbReference>
<dbReference type="PROSITE" id="PS00134">
    <property type="entry name" value="TRYPSIN_HIS"/>
    <property type="match status" value="1"/>
</dbReference>
<keyword evidence="9" id="KW-1185">Reference proteome</keyword>